<accession>A0A0L0SDP6</accession>
<dbReference type="InterPro" id="IPR000719">
    <property type="entry name" value="Prot_kinase_dom"/>
</dbReference>
<organism evidence="10 11">
    <name type="scientific">Allomyces macrogynus (strain ATCC 38327)</name>
    <name type="common">Allomyces javanicus var. macrogynus</name>
    <dbReference type="NCBI Taxonomy" id="578462"/>
    <lineage>
        <taxon>Eukaryota</taxon>
        <taxon>Fungi</taxon>
        <taxon>Fungi incertae sedis</taxon>
        <taxon>Blastocladiomycota</taxon>
        <taxon>Blastocladiomycetes</taxon>
        <taxon>Blastocladiales</taxon>
        <taxon>Blastocladiaceae</taxon>
        <taxon>Allomyces</taxon>
    </lineage>
</organism>
<evidence type="ECO:0000256" key="6">
    <source>
        <dbReference type="ARBA" id="ARBA00022840"/>
    </source>
</evidence>
<evidence type="ECO:0000256" key="2">
    <source>
        <dbReference type="ARBA" id="ARBA00022618"/>
    </source>
</evidence>
<protein>
    <submittedName>
        <fullName evidence="10">CMGC/CDK/CDK5 protein kinase</fullName>
    </submittedName>
</protein>
<dbReference type="InterPro" id="IPR050108">
    <property type="entry name" value="CDK"/>
</dbReference>
<dbReference type="Gene3D" id="1.10.510.10">
    <property type="entry name" value="Transferase(Phosphotransferase) domain 1"/>
    <property type="match status" value="1"/>
</dbReference>
<dbReference type="FunFam" id="3.30.200.20:FF:000144">
    <property type="entry name" value="Cyclin-dependent kinase 5"/>
    <property type="match status" value="1"/>
</dbReference>
<gene>
    <name evidence="10" type="ORF">AMAG_05928</name>
</gene>
<dbReference type="GO" id="GO:0005524">
    <property type="term" value="F:ATP binding"/>
    <property type="evidence" value="ECO:0007669"/>
    <property type="project" value="UniProtKB-UniRule"/>
</dbReference>
<evidence type="ECO:0000256" key="8">
    <source>
        <dbReference type="PROSITE-ProRule" id="PRU10141"/>
    </source>
</evidence>
<evidence type="ECO:0000256" key="3">
    <source>
        <dbReference type="ARBA" id="ARBA00022679"/>
    </source>
</evidence>
<dbReference type="GO" id="GO:0005737">
    <property type="term" value="C:cytoplasm"/>
    <property type="evidence" value="ECO:0007669"/>
    <property type="project" value="TreeGrafter"/>
</dbReference>
<dbReference type="Proteomes" id="UP000054350">
    <property type="component" value="Unassembled WGS sequence"/>
</dbReference>
<dbReference type="AlphaFoldDB" id="A0A0L0SDP6"/>
<dbReference type="PANTHER" id="PTHR24056:SF46">
    <property type="entry name" value="CYCLIN-DEPENDENT KINASE 5"/>
    <property type="match status" value="1"/>
</dbReference>
<dbReference type="PROSITE" id="PS00107">
    <property type="entry name" value="PROTEIN_KINASE_ATP"/>
    <property type="match status" value="1"/>
</dbReference>
<sequence>MERYELQDKLGEGTYATVYRGVTRASGEVVALKMIALDPEEGAPSTAIREISLMKELRHPNIVRLHDVIHTENKLLLVFEYMDQDLKRFMDRNGRNGALDPPIIKSFMYQLLRGIAFCHENRVLHRDLKPQNHRLRCPGELWFRLASQFHAPSEPDRECDCLKVRTCKDKLGEGTYATVYPRSDHPLRGEVVALKDGLAPRPPREGRPEVPRFREISPHEKNCGTRTFVRPAPT</sequence>
<dbReference type="SUPFAM" id="SSF56112">
    <property type="entry name" value="Protein kinase-like (PK-like)"/>
    <property type="match status" value="1"/>
</dbReference>
<dbReference type="SMART" id="SM00220">
    <property type="entry name" value="S_TKc"/>
    <property type="match status" value="1"/>
</dbReference>
<evidence type="ECO:0000256" key="1">
    <source>
        <dbReference type="ARBA" id="ARBA00022527"/>
    </source>
</evidence>
<keyword evidence="5 10" id="KW-0418">Kinase</keyword>
<dbReference type="EMBL" id="GG745336">
    <property type="protein sequence ID" value="KNE60549.1"/>
    <property type="molecule type" value="Genomic_DNA"/>
</dbReference>
<dbReference type="InterPro" id="IPR011009">
    <property type="entry name" value="Kinase-like_dom_sf"/>
</dbReference>
<evidence type="ECO:0000259" key="9">
    <source>
        <dbReference type="PROSITE" id="PS50011"/>
    </source>
</evidence>
<proteinExistence type="predicted"/>
<evidence type="ECO:0000256" key="7">
    <source>
        <dbReference type="ARBA" id="ARBA00023306"/>
    </source>
</evidence>
<evidence type="ECO:0000256" key="5">
    <source>
        <dbReference type="ARBA" id="ARBA00022777"/>
    </source>
</evidence>
<dbReference type="PANTHER" id="PTHR24056">
    <property type="entry name" value="CELL DIVISION PROTEIN KINASE"/>
    <property type="match status" value="1"/>
</dbReference>
<keyword evidence="6 8" id="KW-0067">ATP-binding</keyword>
<evidence type="ECO:0000256" key="4">
    <source>
        <dbReference type="ARBA" id="ARBA00022741"/>
    </source>
</evidence>
<dbReference type="Pfam" id="PF00069">
    <property type="entry name" value="Pkinase"/>
    <property type="match status" value="1"/>
</dbReference>
<dbReference type="InterPro" id="IPR017441">
    <property type="entry name" value="Protein_kinase_ATP_BS"/>
</dbReference>
<dbReference type="STRING" id="578462.A0A0L0SDP6"/>
<name>A0A0L0SDP6_ALLM3</name>
<feature type="binding site" evidence="8">
    <location>
        <position position="33"/>
    </location>
    <ligand>
        <name>ATP</name>
        <dbReference type="ChEBI" id="CHEBI:30616"/>
    </ligand>
</feature>
<evidence type="ECO:0000313" key="10">
    <source>
        <dbReference type="EMBL" id="KNE60549.1"/>
    </source>
</evidence>
<feature type="domain" description="Protein kinase" evidence="9">
    <location>
        <begin position="4"/>
        <end position="234"/>
    </location>
</feature>
<dbReference type="Gene3D" id="3.30.200.20">
    <property type="entry name" value="Phosphorylase Kinase, domain 1"/>
    <property type="match status" value="1"/>
</dbReference>
<dbReference type="GO" id="GO:0051301">
    <property type="term" value="P:cell division"/>
    <property type="evidence" value="ECO:0007669"/>
    <property type="project" value="UniProtKB-KW"/>
</dbReference>
<dbReference type="PROSITE" id="PS50011">
    <property type="entry name" value="PROTEIN_KINASE_DOM"/>
    <property type="match status" value="1"/>
</dbReference>
<keyword evidence="11" id="KW-1185">Reference proteome</keyword>
<dbReference type="GO" id="GO:0004693">
    <property type="term" value="F:cyclin-dependent protein serine/threonine kinase activity"/>
    <property type="evidence" value="ECO:0007669"/>
    <property type="project" value="TreeGrafter"/>
</dbReference>
<keyword evidence="3" id="KW-0808">Transferase</keyword>
<dbReference type="GO" id="GO:0005634">
    <property type="term" value="C:nucleus"/>
    <property type="evidence" value="ECO:0007669"/>
    <property type="project" value="TreeGrafter"/>
</dbReference>
<evidence type="ECO:0000313" key="11">
    <source>
        <dbReference type="Proteomes" id="UP000054350"/>
    </source>
</evidence>
<keyword evidence="1" id="KW-0723">Serine/threonine-protein kinase</keyword>
<keyword evidence="4 8" id="KW-0547">Nucleotide-binding</keyword>
<dbReference type="eggNOG" id="KOG0594">
    <property type="taxonomic scope" value="Eukaryota"/>
</dbReference>
<keyword evidence="2" id="KW-0132">Cell division</keyword>
<dbReference type="OrthoDB" id="1732493at2759"/>
<reference evidence="10 11" key="1">
    <citation type="submission" date="2009-11" db="EMBL/GenBank/DDBJ databases">
        <title>Annotation of Allomyces macrogynus ATCC 38327.</title>
        <authorList>
            <consortium name="The Broad Institute Genome Sequencing Platform"/>
            <person name="Russ C."/>
            <person name="Cuomo C."/>
            <person name="Burger G."/>
            <person name="Gray M.W."/>
            <person name="Holland P.W.H."/>
            <person name="King N."/>
            <person name="Lang F.B.F."/>
            <person name="Roger A.J."/>
            <person name="Ruiz-Trillo I."/>
            <person name="Young S.K."/>
            <person name="Zeng Q."/>
            <person name="Gargeya S."/>
            <person name="Fitzgerald M."/>
            <person name="Haas B."/>
            <person name="Abouelleil A."/>
            <person name="Alvarado L."/>
            <person name="Arachchi H.M."/>
            <person name="Berlin A."/>
            <person name="Chapman S.B."/>
            <person name="Gearin G."/>
            <person name="Goldberg J."/>
            <person name="Griggs A."/>
            <person name="Gujja S."/>
            <person name="Hansen M."/>
            <person name="Heiman D."/>
            <person name="Howarth C."/>
            <person name="Larimer J."/>
            <person name="Lui A."/>
            <person name="MacDonald P.J.P."/>
            <person name="McCowen C."/>
            <person name="Montmayeur A."/>
            <person name="Murphy C."/>
            <person name="Neiman D."/>
            <person name="Pearson M."/>
            <person name="Priest M."/>
            <person name="Roberts A."/>
            <person name="Saif S."/>
            <person name="Shea T."/>
            <person name="Sisk P."/>
            <person name="Stolte C."/>
            <person name="Sykes S."/>
            <person name="Wortman J."/>
            <person name="Nusbaum C."/>
            <person name="Birren B."/>
        </authorList>
    </citation>
    <scope>NUCLEOTIDE SEQUENCE [LARGE SCALE GENOMIC DNA]</scope>
    <source>
        <strain evidence="10 11">ATCC 38327</strain>
    </source>
</reference>
<dbReference type="VEuPathDB" id="FungiDB:AMAG_05928"/>
<keyword evidence="7" id="KW-0131">Cell cycle</keyword>
<reference evidence="11" key="2">
    <citation type="submission" date="2009-11" db="EMBL/GenBank/DDBJ databases">
        <title>The Genome Sequence of Allomyces macrogynus strain ATCC 38327.</title>
        <authorList>
            <consortium name="The Broad Institute Genome Sequencing Platform"/>
            <person name="Russ C."/>
            <person name="Cuomo C."/>
            <person name="Shea T."/>
            <person name="Young S.K."/>
            <person name="Zeng Q."/>
            <person name="Koehrsen M."/>
            <person name="Haas B."/>
            <person name="Borodovsky M."/>
            <person name="Guigo R."/>
            <person name="Alvarado L."/>
            <person name="Berlin A."/>
            <person name="Borenstein D."/>
            <person name="Chen Z."/>
            <person name="Engels R."/>
            <person name="Freedman E."/>
            <person name="Gellesch M."/>
            <person name="Goldberg J."/>
            <person name="Griggs A."/>
            <person name="Gujja S."/>
            <person name="Heiman D."/>
            <person name="Hepburn T."/>
            <person name="Howarth C."/>
            <person name="Jen D."/>
            <person name="Larson L."/>
            <person name="Lewis B."/>
            <person name="Mehta T."/>
            <person name="Park D."/>
            <person name="Pearson M."/>
            <person name="Roberts A."/>
            <person name="Saif S."/>
            <person name="Shenoy N."/>
            <person name="Sisk P."/>
            <person name="Stolte C."/>
            <person name="Sykes S."/>
            <person name="Walk T."/>
            <person name="White J."/>
            <person name="Yandava C."/>
            <person name="Burger G."/>
            <person name="Gray M.W."/>
            <person name="Holland P.W.H."/>
            <person name="King N."/>
            <person name="Lang F.B.F."/>
            <person name="Roger A.J."/>
            <person name="Ruiz-Trillo I."/>
            <person name="Lander E."/>
            <person name="Nusbaum C."/>
        </authorList>
    </citation>
    <scope>NUCLEOTIDE SEQUENCE [LARGE SCALE GENOMIC DNA]</scope>
    <source>
        <strain evidence="11">ATCC 38327</strain>
    </source>
</reference>